<dbReference type="PANTHER" id="PTHR48040:SF18">
    <property type="entry name" value="PLEIOTROPIC DRUG RESISTANCE PROTEIN 3-LIKE ISOFORM X1"/>
    <property type="match status" value="1"/>
</dbReference>
<accession>A0A5A7PEC5</accession>
<dbReference type="Proteomes" id="UP000325081">
    <property type="component" value="Unassembled WGS sequence"/>
</dbReference>
<evidence type="ECO:0000313" key="1">
    <source>
        <dbReference type="EMBL" id="GER30657.1"/>
    </source>
</evidence>
<name>A0A5A7PEC5_STRAF</name>
<dbReference type="PANTHER" id="PTHR48040">
    <property type="entry name" value="PLEIOTROPIC DRUG RESISTANCE PROTEIN 1-LIKE ISOFORM X1"/>
    <property type="match status" value="1"/>
</dbReference>
<evidence type="ECO:0000313" key="2">
    <source>
        <dbReference type="Proteomes" id="UP000325081"/>
    </source>
</evidence>
<proteinExistence type="predicted"/>
<dbReference type="AlphaFoldDB" id="A0A5A7PEC5"/>
<gene>
    <name evidence="1" type="ORF">STAS_06614</name>
</gene>
<sequence>MLRLHGLRSQGESELEMAIAIRWEFSTPTPFIRSHEFLWQEGYTASATNGLSGFPRYRAAWEYNARESWAKLWWRVLLDIRCSILSLPASLSQPDDKPRPEDHSGVSAIAKSHSTKMVLPFEPLSLAMKERGFTQKKLQLLCDITGAFRPGVLTALMGVTTGKTTLSRRACRASTYLRLLTSAYLVCRKSKMMEVSSTSVEAELGIDFPEIYKN</sequence>
<protein>
    <submittedName>
        <fullName evidence="1">Pleiotropic drug resistance protein 3</fullName>
    </submittedName>
</protein>
<reference evidence="2" key="1">
    <citation type="journal article" date="2019" name="Curr. Biol.">
        <title>Genome Sequence of Striga asiatica Provides Insight into the Evolution of Plant Parasitism.</title>
        <authorList>
            <person name="Yoshida S."/>
            <person name="Kim S."/>
            <person name="Wafula E.K."/>
            <person name="Tanskanen J."/>
            <person name="Kim Y.M."/>
            <person name="Honaas L."/>
            <person name="Yang Z."/>
            <person name="Spallek T."/>
            <person name="Conn C.E."/>
            <person name="Ichihashi Y."/>
            <person name="Cheong K."/>
            <person name="Cui S."/>
            <person name="Der J.P."/>
            <person name="Gundlach H."/>
            <person name="Jiao Y."/>
            <person name="Hori C."/>
            <person name="Ishida J.K."/>
            <person name="Kasahara H."/>
            <person name="Kiba T."/>
            <person name="Kim M.S."/>
            <person name="Koo N."/>
            <person name="Laohavisit A."/>
            <person name="Lee Y.H."/>
            <person name="Lumba S."/>
            <person name="McCourt P."/>
            <person name="Mortimer J.C."/>
            <person name="Mutuku J.M."/>
            <person name="Nomura T."/>
            <person name="Sasaki-Sekimoto Y."/>
            <person name="Seto Y."/>
            <person name="Wang Y."/>
            <person name="Wakatake T."/>
            <person name="Sakakibara H."/>
            <person name="Demura T."/>
            <person name="Yamaguchi S."/>
            <person name="Yoneyama K."/>
            <person name="Manabe R.I."/>
            <person name="Nelson D.C."/>
            <person name="Schulman A.H."/>
            <person name="Timko M.P."/>
            <person name="dePamphilis C.W."/>
            <person name="Choi D."/>
            <person name="Shirasu K."/>
        </authorList>
    </citation>
    <scope>NUCLEOTIDE SEQUENCE [LARGE SCALE GENOMIC DNA]</scope>
    <source>
        <strain evidence="2">cv. UVA1</strain>
    </source>
</reference>
<keyword evidence="2" id="KW-1185">Reference proteome</keyword>
<dbReference type="EMBL" id="BKCP01004372">
    <property type="protein sequence ID" value="GER30657.1"/>
    <property type="molecule type" value="Genomic_DNA"/>
</dbReference>
<comment type="caution">
    <text evidence="1">The sequence shown here is derived from an EMBL/GenBank/DDBJ whole genome shotgun (WGS) entry which is preliminary data.</text>
</comment>
<dbReference type="OrthoDB" id="1695405at2759"/>
<organism evidence="1 2">
    <name type="scientific">Striga asiatica</name>
    <name type="common">Asiatic witchweed</name>
    <name type="synonym">Buchnera asiatica</name>
    <dbReference type="NCBI Taxonomy" id="4170"/>
    <lineage>
        <taxon>Eukaryota</taxon>
        <taxon>Viridiplantae</taxon>
        <taxon>Streptophyta</taxon>
        <taxon>Embryophyta</taxon>
        <taxon>Tracheophyta</taxon>
        <taxon>Spermatophyta</taxon>
        <taxon>Magnoliopsida</taxon>
        <taxon>eudicotyledons</taxon>
        <taxon>Gunneridae</taxon>
        <taxon>Pentapetalae</taxon>
        <taxon>asterids</taxon>
        <taxon>lamiids</taxon>
        <taxon>Lamiales</taxon>
        <taxon>Orobanchaceae</taxon>
        <taxon>Buchnereae</taxon>
        <taxon>Striga</taxon>
    </lineage>
</organism>